<feature type="domain" description="YgjP-like metallopeptidase" evidence="1">
    <location>
        <begin position="36"/>
        <end position="76"/>
    </location>
</feature>
<dbReference type="EMBL" id="JAFBXE010000013">
    <property type="protein sequence ID" value="MBM2414133.1"/>
    <property type="molecule type" value="Genomic_DNA"/>
</dbReference>
<dbReference type="AlphaFoldDB" id="A0A9Q2P021"/>
<dbReference type="EMBL" id="JAFBXF010000013">
    <property type="protein sequence ID" value="MBM2418803.1"/>
    <property type="molecule type" value="Genomic_DNA"/>
</dbReference>
<comment type="caution">
    <text evidence="2">The sequence shown here is derived from an EMBL/GenBank/DDBJ whole genome shotgun (WGS) entry which is preliminary data.</text>
</comment>
<dbReference type="InterPro" id="IPR002725">
    <property type="entry name" value="YgjP-like_metallopeptidase"/>
</dbReference>
<keyword evidence="5" id="KW-1185">Reference proteome</keyword>
<evidence type="ECO:0000313" key="4">
    <source>
        <dbReference type="Proteomes" id="UP000755667"/>
    </source>
</evidence>
<name>A0A9Q2P021_9RHOB</name>
<reference evidence="2 5" key="1">
    <citation type="submission" date="2021-01" db="EMBL/GenBank/DDBJ databases">
        <title>Diatom-associated Roseobacters Show Island Model of Population Structure.</title>
        <authorList>
            <person name="Qu L."/>
            <person name="Feng X."/>
            <person name="Chen Y."/>
            <person name="Li L."/>
            <person name="Wang X."/>
            <person name="Hu Z."/>
            <person name="Wang H."/>
            <person name="Luo H."/>
        </authorList>
    </citation>
    <scope>NUCLEOTIDE SEQUENCE</scope>
    <source>
        <strain evidence="3 5">CC28-63</strain>
        <strain evidence="2">CC28-69</strain>
    </source>
</reference>
<dbReference type="Gene3D" id="3.30.2010.10">
    <property type="entry name" value="Metalloproteases ('zincins'), catalytic domain"/>
    <property type="match status" value="1"/>
</dbReference>
<evidence type="ECO:0000313" key="2">
    <source>
        <dbReference type="EMBL" id="MBM2414133.1"/>
    </source>
</evidence>
<accession>A0A9Q2P021</accession>
<protein>
    <submittedName>
        <fullName evidence="2">M48 family metallopeptidase</fullName>
    </submittedName>
</protein>
<dbReference type="Proteomes" id="UP000755667">
    <property type="component" value="Unassembled WGS sequence"/>
</dbReference>
<organism evidence="2 4">
    <name type="scientific">Marivita cryptomonadis</name>
    <dbReference type="NCBI Taxonomy" id="505252"/>
    <lineage>
        <taxon>Bacteria</taxon>
        <taxon>Pseudomonadati</taxon>
        <taxon>Pseudomonadota</taxon>
        <taxon>Alphaproteobacteria</taxon>
        <taxon>Rhodobacterales</taxon>
        <taxon>Roseobacteraceae</taxon>
        <taxon>Marivita</taxon>
    </lineage>
</organism>
<dbReference type="Proteomes" id="UP000809440">
    <property type="component" value="Unassembled WGS sequence"/>
</dbReference>
<proteinExistence type="predicted"/>
<dbReference type="Pfam" id="PF01863">
    <property type="entry name" value="YgjP-like"/>
    <property type="match status" value="1"/>
</dbReference>
<evidence type="ECO:0000259" key="1">
    <source>
        <dbReference type="Pfam" id="PF01863"/>
    </source>
</evidence>
<evidence type="ECO:0000313" key="5">
    <source>
        <dbReference type="Proteomes" id="UP000809440"/>
    </source>
</evidence>
<sequence>MERDSIAHVLELDTTRAAELPLCPRCDRAIRTALSADYLITHELCHSAVLHHGPEFFELLDRVLPEWPDRKDKLEKKMA</sequence>
<evidence type="ECO:0000313" key="3">
    <source>
        <dbReference type="EMBL" id="MBM2418803.1"/>
    </source>
</evidence>
<gene>
    <name evidence="2" type="ORF">JQX41_17575</name>
    <name evidence="3" type="ORF">JQX48_17590</name>
</gene>